<dbReference type="AlphaFoldDB" id="A0AAN7W1D8"/>
<feature type="region of interest" description="Disordered" evidence="1">
    <location>
        <begin position="1"/>
        <end position="33"/>
    </location>
</feature>
<organism evidence="2 3">
    <name type="scientific">Elasticomyces elasticus</name>
    <dbReference type="NCBI Taxonomy" id="574655"/>
    <lineage>
        <taxon>Eukaryota</taxon>
        <taxon>Fungi</taxon>
        <taxon>Dikarya</taxon>
        <taxon>Ascomycota</taxon>
        <taxon>Pezizomycotina</taxon>
        <taxon>Dothideomycetes</taxon>
        <taxon>Dothideomycetidae</taxon>
        <taxon>Mycosphaerellales</taxon>
        <taxon>Teratosphaeriaceae</taxon>
        <taxon>Elasticomyces</taxon>
    </lineage>
</organism>
<evidence type="ECO:0000256" key="1">
    <source>
        <dbReference type="SAM" id="MobiDB-lite"/>
    </source>
</evidence>
<protein>
    <submittedName>
        <fullName evidence="2">Uncharacterized protein</fullName>
    </submittedName>
</protein>
<comment type="caution">
    <text evidence="2">The sequence shown here is derived from an EMBL/GenBank/DDBJ whole genome shotgun (WGS) entry which is preliminary data.</text>
</comment>
<name>A0AAN7W1D8_9PEZI</name>
<accession>A0AAN7W1D8</accession>
<dbReference type="Proteomes" id="UP001310594">
    <property type="component" value="Unassembled WGS sequence"/>
</dbReference>
<reference evidence="2" key="1">
    <citation type="submission" date="2023-08" db="EMBL/GenBank/DDBJ databases">
        <title>Black Yeasts Isolated from many extreme environments.</title>
        <authorList>
            <person name="Coleine C."/>
            <person name="Stajich J.E."/>
            <person name="Selbmann L."/>
        </authorList>
    </citation>
    <scope>NUCLEOTIDE SEQUENCE</scope>
    <source>
        <strain evidence="2">CCFEE 5810</strain>
    </source>
</reference>
<evidence type="ECO:0000313" key="2">
    <source>
        <dbReference type="EMBL" id="KAK5689633.1"/>
    </source>
</evidence>
<gene>
    <name evidence="2" type="ORF">LTR97_012806</name>
</gene>
<proteinExistence type="predicted"/>
<dbReference type="EMBL" id="JAVRQU010000030">
    <property type="protein sequence ID" value="KAK5689633.1"/>
    <property type="molecule type" value="Genomic_DNA"/>
</dbReference>
<sequence>MALPGHWNTDQPRVDYNGEPPIPKPTEEERRKFEEDIEARAKEDEARRELALTTLDVLQTNRLPPELVLRTLAARATNALPESTLQDETTLPTTASRLLETDAPAELLETLRTAILESVPINIAGLAFIRQGAGTIAQFPQFSIPLLHSIRTLFFPIDIAPQSQYPARLFRITAGMASLRQQMPNLHLLIVLVRFRYSSYTPLMGDRLKGMCTPIGAGQITLREALERLVTAMQANRVGRRQVLQLGWEVIDHTAVLTRTQMPTFTAVDVDQRGAGELVELATTTSNANGTPNALG</sequence>
<evidence type="ECO:0000313" key="3">
    <source>
        <dbReference type="Proteomes" id="UP001310594"/>
    </source>
</evidence>